<protein>
    <submittedName>
        <fullName evidence="1">Uncharacterized protein</fullName>
    </submittedName>
</protein>
<sequence length="65" mass="7382">MLIGTIQKLSLSSPSSNVMINTQHSQGANTLQSDNQLEGWVGGYYYRHQGHYFSATVNYAPRWYN</sequence>
<keyword evidence="2" id="KW-1185">Reference proteome</keyword>
<dbReference type="EMBL" id="ADBJ01000004">
    <property type="protein sequence ID" value="EFA85674.1"/>
    <property type="molecule type" value="Genomic_DNA"/>
</dbReference>
<gene>
    <name evidence="1" type="ORF">PPL_00903</name>
</gene>
<evidence type="ECO:0000313" key="1">
    <source>
        <dbReference type="EMBL" id="EFA85674.1"/>
    </source>
</evidence>
<dbReference type="InParanoid" id="D3AYY4"/>
<dbReference type="AlphaFoldDB" id="D3AYY4"/>
<proteinExistence type="predicted"/>
<organism evidence="1 2">
    <name type="scientific">Heterostelium pallidum (strain ATCC 26659 / Pp 5 / PN500)</name>
    <name type="common">Cellular slime mold</name>
    <name type="synonym">Polysphondylium pallidum</name>
    <dbReference type="NCBI Taxonomy" id="670386"/>
    <lineage>
        <taxon>Eukaryota</taxon>
        <taxon>Amoebozoa</taxon>
        <taxon>Evosea</taxon>
        <taxon>Eumycetozoa</taxon>
        <taxon>Dictyostelia</taxon>
        <taxon>Acytosteliales</taxon>
        <taxon>Acytosteliaceae</taxon>
        <taxon>Heterostelium</taxon>
    </lineage>
</organism>
<dbReference type="RefSeq" id="XP_020437781.1">
    <property type="nucleotide sequence ID" value="XM_020571923.1"/>
</dbReference>
<evidence type="ECO:0000313" key="2">
    <source>
        <dbReference type="Proteomes" id="UP000001396"/>
    </source>
</evidence>
<name>D3AYY4_HETP5</name>
<dbReference type="Proteomes" id="UP000001396">
    <property type="component" value="Unassembled WGS sequence"/>
</dbReference>
<accession>D3AYY4</accession>
<comment type="caution">
    <text evidence="1">The sequence shown here is derived from an EMBL/GenBank/DDBJ whole genome shotgun (WGS) entry which is preliminary data.</text>
</comment>
<reference evidence="1 2" key="1">
    <citation type="journal article" date="2011" name="Genome Res.">
        <title>Phylogeny-wide analysis of social amoeba genomes highlights ancient origins for complex intercellular communication.</title>
        <authorList>
            <person name="Heidel A.J."/>
            <person name="Lawal H.M."/>
            <person name="Felder M."/>
            <person name="Schilde C."/>
            <person name="Helps N.R."/>
            <person name="Tunggal B."/>
            <person name="Rivero F."/>
            <person name="John U."/>
            <person name="Schleicher M."/>
            <person name="Eichinger L."/>
            <person name="Platzer M."/>
            <person name="Noegel A.A."/>
            <person name="Schaap P."/>
            <person name="Gloeckner G."/>
        </authorList>
    </citation>
    <scope>NUCLEOTIDE SEQUENCE [LARGE SCALE GENOMIC DNA]</scope>
    <source>
        <strain evidence="2">ATCC 26659 / Pp 5 / PN500</strain>
    </source>
</reference>
<dbReference type="GeneID" id="31356434"/>